<dbReference type="GO" id="GO:0055085">
    <property type="term" value="P:transmembrane transport"/>
    <property type="evidence" value="ECO:0007669"/>
    <property type="project" value="UniProtKB-ARBA"/>
</dbReference>
<evidence type="ECO:0000256" key="5">
    <source>
        <dbReference type="ARBA" id="ARBA00022741"/>
    </source>
</evidence>
<dbReference type="AlphaFoldDB" id="A0A6L5Z3G0"/>
<proteinExistence type="inferred from homology"/>
<sequence length="353" mass="38497">MTRWKEFDVKRGSSGPLLQVQGLEVEFRTGGRVVHAVNGIDIDVRRGETVAVLGESGSGKSITFEAILGTLDSPPGHVTGGRAEFEGQNLFDLSPRRRRAICGDRIGMIFQDPLSALNPVYTVGWQMAEMYRVHRHLGRAEARRQSMDMLARVGIPDVQRRIDNYPHEFSGGMRQRLVIAMALAVDPALVIADEPTTALDVTVEAQILALLRDLQRERGMGLILITHSMAVAAEIADRICVMYAGQVVERGDVRTLFGSPAHPYTAGLLHSLPGVAAARHRRLTPIPGQPPDLAHIPPGCPFHPRCPRAEARCRAEPPALRPVGDGQREAACHFAEELLAAAPTAQQDEGHAR</sequence>
<dbReference type="Proteomes" id="UP000474957">
    <property type="component" value="Unassembled WGS sequence"/>
</dbReference>
<dbReference type="GO" id="GO:0005886">
    <property type="term" value="C:plasma membrane"/>
    <property type="evidence" value="ECO:0007669"/>
    <property type="project" value="UniProtKB-SubCell"/>
</dbReference>
<evidence type="ECO:0000313" key="10">
    <source>
        <dbReference type="Proteomes" id="UP000474957"/>
    </source>
</evidence>
<protein>
    <submittedName>
        <fullName evidence="9">ATP-binding cassette domain-containing protein</fullName>
    </submittedName>
</protein>
<accession>A0A6L5Z3G0</accession>
<dbReference type="FunFam" id="3.40.50.300:FF:000016">
    <property type="entry name" value="Oligopeptide ABC transporter ATP-binding component"/>
    <property type="match status" value="1"/>
</dbReference>
<keyword evidence="6 9" id="KW-0067">ATP-binding</keyword>
<dbReference type="GO" id="GO:0005524">
    <property type="term" value="F:ATP binding"/>
    <property type="evidence" value="ECO:0007669"/>
    <property type="project" value="UniProtKB-KW"/>
</dbReference>
<evidence type="ECO:0000256" key="2">
    <source>
        <dbReference type="ARBA" id="ARBA00005417"/>
    </source>
</evidence>
<evidence type="ECO:0000259" key="8">
    <source>
        <dbReference type="PROSITE" id="PS50893"/>
    </source>
</evidence>
<keyword evidence="10" id="KW-1185">Reference proteome</keyword>
<keyword evidence="7" id="KW-0472">Membrane</keyword>
<dbReference type="Pfam" id="PF08352">
    <property type="entry name" value="oligo_HPY"/>
    <property type="match status" value="1"/>
</dbReference>
<dbReference type="InterPro" id="IPR003593">
    <property type="entry name" value="AAA+_ATPase"/>
</dbReference>
<dbReference type="SUPFAM" id="SSF52540">
    <property type="entry name" value="P-loop containing nucleoside triphosphate hydrolases"/>
    <property type="match status" value="1"/>
</dbReference>
<evidence type="ECO:0000256" key="1">
    <source>
        <dbReference type="ARBA" id="ARBA00004417"/>
    </source>
</evidence>
<dbReference type="RefSeq" id="WP_154447935.1">
    <property type="nucleotide sequence ID" value="NZ_WIND01000015.1"/>
</dbReference>
<comment type="similarity">
    <text evidence="2">Belongs to the ABC transporter superfamily.</text>
</comment>
<dbReference type="PROSITE" id="PS50893">
    <property type="entry name" value="ABC_TRANSPORTER_2"/>
    <property type="match status" value="1"/>
</dbReference>
<keyword evidence="3" id="KW-0813">Transport</keyword>
<dbReference type="SMART" id="SM00382">
    <property type="entry name" value="AAA"/>
    <property type="match status" value="1"/>
</dbReference>
<dbReference type="InterPro" id="IPR017871">
    <property type="entry name" value="ABC_transporter-like_CS"/>
</dbReference>
<dbReference type="Pfam" id="PF00005">
    <property type="entry name" value="ABC_tran"/>
    <property type="match status" value="1"/>
</dbReference>
<reference evidence="9 10" key="1">
    <citation type="submission" date="2019-10" db="EMBL/GenBank/DDBJ databases">
        <title>Cognatihalovulum marinum gen. nov. sp. nov., a new member of the family Rhodobacteraceae isolated from deep seawater of the Northwest Indian Ocean.</title>
        <authorList>
            <person name="Ruan C."/>
            <person name="Wang J."/>
            <person name="Zheng X."/>
            <person name="Song L."/>
            <person name="Zhu Y."/>
            <person name="Huang Y."/>
            <person name="Lu Z."/>
            <person name="Du W."/>
            <person name="Huang L."/>
            <person name="Dai X."/>
        </authorList>
    </citation>
    <scope>NUCLEOTIDE SEQUENCE [LARGE SCALE GENOMIC DNA]</scope>
    <source>
        <strain evidence="9 10">2CG4</strain>
    </source>
</reference>
<evidence type="ECO:0000256" key="3">
    <source>
        <dbReference type="ARBA" id="ARBA00022448"/>
    </source>
</evidence>
<evidence type="ECO:0000256" key="6">
    <source>
        <dbReference type="ARBA" id="ARBA00022840"/>
    </source>
</evidence>
<evidence type="ECO:0000313" key="9">
    <source>
        <dbReference type="EMBL" id="MSU91113.1"/>
    </source>
</evidence>
<dbReference type="InterPro" id="IPR050388">
    <property type="entry name" value="ABC_Ni/Peptide_Import"/>
</dbReference>
<dbReference type="PANTHER" id="PTHR43297:SF2">
    <property type="entry name" value="DIPEPTIDE TRANSPORT ATP-BINDING PROTEIN DPPD"/>
    <property type="match status" value="1"/>
</dbReference>
<dbReference type="CDD" id="cd03257">
    <property type="entry name" value="ABC_NikE_OppD_transporters"/>
    <property type="match status" value="1"/>
</dbReference>
<keyword evidence="5" id="KW-0547">Nucleotide-binding</keyword>
<dbReference type="Gene3D" id="3.40.50.300">
    <property type="entry name" value="P-loop containing nucleotide triphosphate hydrolases"/>
    <property type="match status" value="1"/>
</dbReference>
<keyword evidence="4" id="KW-1003">Cell membrane</keyword>
<name>A0A6L5Z3G0_9RHOB</name>
<feature type="domain" description="ABC transporter" evidence="8">
    <location>
        <begin position="20"/>
        <end position="269"/>
    </location>
</feature>
<dbReference type="GO" id="GO:0015833">
    <property type="term" value="P:peptide transport"/>
    <property type="evidence" value="ECO:0007669"/>
    <property type="project" value="InterPro"/>
</dbReference>
<dbReference type="NCBIfam" id="TIGR01727">
    <property type="entry name" value="oligo_HPY"/>
    <property type="match status" value="1"/>
</dbReference>
<dbReference type="InterPro" id="IPR027417">
    <property type="entry name" value="P-loop_NTPase"/>
</dbReference>
<dbReference type="InterPro" id="IPR013563">
    <property type="entry name" value="Oligopep_ABC_C"/>
</dbReference>
<dbReference type="InterPro" id="IPR003439">
    <property type="entry name" value="ABC_transporter-like_ATP-bd"/>
</dbReference>
<dbReference type="PROSITE" id="PS00211">
    <property type="entry name" value="ABC_TRANSPORTER_1"/>
    <property type="match status" value="1"/>
</dbReference>
<dbReference type="EMBL" id="WIND01000015">
    <property type="protein sequence ID" value="MSU91113.1"/>
    <property type="molecule type" value="Genomic_DNA"/>
</dbReference>
<dbReference type="PANTHER" id="PTHR43297">
    <property type="entry name" value="OLIGOPEPTIDE TRANSPORT ATP-BINDING PROTEIN APPD"/>
    <property type="match status" value="1"/>
</dbReference>
<comment type="caution">
    <text evidence="9">The sequence shown here is derived from an EMBL/GenBank/DDBJ whole genome shotgun (WGS) entry which is preliminary data.</text>
</comment>
<comment type="subcellular location">
    <subcellularLocation>
        <location evidence="1">Cell inner membrane</location>
        <topology evidence="1">Peripheral membrane protein</topology>
    </subcellularLocation>
</comment>
<dbReference type="GO" id="GO:0016887">
    <property type="term" value="F:ATP hydrolysis activity"/>
    <property type="evidence" value="ECO:0007669"/>
    <property type="project" value="InterPro"/>
</dbReference>
<organism evidence="9 10">
    <name type="scientific">Halovulum marinum</name>
    <dbReference type="NCBI Taxonomy" id="2662447"/>
    <lineage>
        <taxon>Bacteria</taxon>
        <taxon>Pseudomonadati</taxon>
        <taxon>Pseudomonadota</taxon>
        <taxon>Alphaproteobacteria</taxon>
        <taxon>Rhodobacterales</taxon>
        <taxon>Paracoccaceae</taxon>
        <taxon>Halovulum</taxon>
    </lineage>
</organism>
<evidence type="ECO:0000256" key="4">
    <source>
        <dbReference type="ARBA" id="ARBA00022475"/>
    </source>
</evidence>
<gene>
    <name evidence="9" type="ORF">GE300_16110</name>
</gene>
<evidence type="ECO:0000256" key="7">
    <source>
        <dbReference type="ARBA" id="ARBA00023136"/>
    </source>
</evidence>